<feature type="transmembrane region" description="Helical" evidence="1">
    <location>
        <begin position="181"/>
        <end position="207"/>
    </location>
</feature>
<evidence type="ECO:0000313" key="2">
    <source>
        <dbReference type="EMBL" id="ASK04214.1"/>
    </source>
</evidence>
<keyword evidence="1" id="KW-1133">Transmembrane helix</keyword>
<keyword evidence="1" id="KW-0472">Membrane</keyword>
<organism evidence="2">
    <name type="scientific">Klebsiella pneumoniae</name>
    <dbReference type="NCBI Taxonomy" id="573"/>
    <lineage>
        <taxon>Bacteria</taxon>
        <taxon>Pseudomonadati</taxon>
        <taxon>Pseudomonadota</taxon>
        <taxon>Gammaproteobacteria</taxon>
        <taxon>Enterobacterales</taxon>
        <taxon>Enterobacteriaceae</taxon>
        <taxon>Klebsiella/Raoultella group</taxon>
        <taxon>Klebsiella</taxon>
        <taxon>Klebsiella pneumoniae complex</taxon>
    </lineage>
</organism>
<dbReference type="AlphaFoldDB" id="A0A232MS40"/>
<keyword evidence="1" id="KW-0812">Transmembrane</keyword>
<feature type="transmembrane region" description="Helical" evidence="1">
    <location>
        <begin position="141"/>
        <end position="161"/>
    </location>
</feature>
<dbReference type="EMBL" id="KY354306">
    <property type="protein sequence ID" value="ASK04214.1"/>
    <property type="molecule type" value="Genomic_DNA"/>
</dbReference>
<sequence length="222" mass="24414">MKSIDFARNDQDLFPILQEATSDEKAILAEIISNKQSSSIDKNERDALKLTIELQNMGGDSFMNLLRRRGVSYREIVIDVADKVGVKVDKQDEIVKIEESIAVKVIDNYKEKLSEKERNQFDDVLRESLENQKLAMEAKNAAARSLIGITPALLAIGSFMLRRGAISAIPVAGQFLGVLTGVASIVLAFTGTAYSVTIPAVLVVGSIRSRLVAENFMEQVKL</sequence>
<evidence type="ECO:0000256" key="1">
    <source>
        <dbReference type="SAM" id="Phobius"/>
    </source>
</evidence>
<evidence type="ECO:0008006" key="3">
    <source>
        <dbReference type="Google" id="ProtNLM"/>
    </source>
</evidence>
<geneLocation type="plasmid" evidence="2">
    <name>pKP301b</name>
</geneLocation>
<dbReference type="RefSeq" id="WP_052546342.1">
    <property type="nucleotide sequence ID" value="NZ_AP024574.1"/>
</dbReference>
<keyword evidence="2" id="KW-0614">Plasmid</keyword>
<proteinExistence type="predicted"/>
<accession>A0A232MS40</accession>
<protein>
    <recommendedName>
        <fullName evidence="3">DUF3944 domain-containing protein</fullName>
    </recommendedName>
</protein>
<name>A0A232MS40_KLEPN</name>
<reference evidence="2" key="1">
    <citation type="submission" date="2016-12" db="EMBL/GenBank/DDBJ databases">
        <title>Draft genome sequence of a CTX-M-15-producing endophytic Klebsiella pneumoniae sequence type 198 isolate from lettuce.</title>
        <authorList>
            <person name="Lopes R.Sr."/>
        </authorList>
    </citation>
    <scope>NUCLEOTIDE SEQUENCE</scope>
    <source>
        <strain evidence="2">301</strain>
        <plasmid evidence="2">pKP301b</plasmid>
    </source>
</reference>